<dbReference type="InterPro" id="IPR015797">
    <property type="entry name" value="NUDIX_hydrolase-like_dom_sf"/>
</dbReference>
<reference evidence="6" key="2">
    <citation type="submission" date="2023-12" db="EMBL/GenBank/DDBJ databases">
        <authorList>
            <person name="Sun Q."/>
            <person name="Inoue M."/>
        </authorList>
    </citation>
    <scope>NUCLEOTIDE SEQUENCE</scope>
    <source>
        <strain evidence="6">JCM 17590</strain>
    </source>
</reference>
<dbReference type="InterPro" id="IPR020476">
    <property type="entry name" value="Nudix_hydrolase"/>
</dbReference>
<dbReference type="PRINTS" id="PR00502">
    <property type="entry name" value="NUDIXFAMILY"/>
</dbReference>
<accession>A0ABP7ZL69</accession>
<dbReference type="InterPro" id="IPR000086">
    <property type="entry name" value="NUDIX_hydrolase_dom"/>
</dbReference>
<evidence type="ECO:0000313" key="7">
    <source>
        <dbReference type="Proteomes" id="UP001415169"/>
    </source>
</evidence>
<feature type="domain" description="Nudix hydrolase" evidence="5">
    <location>
        <begin position="2"/>
        <end position="137"/>
    </location>
</feature>
<evidence type="ECO:0000256" key="4">
    <source>
        <dbReference type="RuleBase" id="RU003476"/>
    </source>
</evidence>
<evidence type="ECO:0000256" key="3">
    <source>
        <dbReference type="ARBA" id="ARBA00022801"/>
    </source>
</evidence>
<dbReference type="SUPFAM" id="SSF55811">
    <property type="entry name" value="Nudix"/>
    <property type="match status" value="1"/>
</dbReference>
<dbReference type="PROSITE" id="PS00893">
    <property type="entry name" value="NUDIX_BOX"/>
    <property type="match status" value="1"/>
</dbReference>
<evidence type="ECO:0000259" key="5">
    <source>
        <dbReference type="PROSITE" id="PS51462"/>
    </source>
</evidence>
<dbReference type="PANTHER" id="PTHR43046:SF14">
    <property type="entry name" value="MUTT_NUDIX FAMILY PROTEIN"/>
    <property type="match status" value="1"/>
</dbReference>
<proteinExistence type="inferred from homology"/>
<evidence type="ECO:0000256" key="1">
    <source>
        <dbReference type="ARBA" id="ARBA00001946"/>
    </source>
</evidence>
<dbReference type="PROSITE" id="PS51462">
    <property type="entry name" value="NUDIX"/>
    <property type="match status" value="1"/>
</dbReference>
<dbReference type="Proteomes" id="UP001415169">
    <property type="component" value="Unassembled WGS sequence"/>
</dbReference>
<organism evidence="6 7">
    <name type="scientific">Gryllotalpicola daejeonensis</name>
    <dbReference type="NCBI Taxonomy" id="993087"/>
    <lineage>
        <taxon>Bacteria</taxon>
        <taxon>Bacillati</taxon>
        <taxon>Actinomycetota</taxon>
        <taxon>Actinomycetes</taxon>
        <taxon>Micrococcales</taxon>
        <taxon>Microbacteriaceae</taxon>
        <taxon>Gryllotalpicola</taxon>
    </lineage>
</organism>
<dbReference type="CDD" id="cd02883">
    <property type="entry name" value="NUDIX_Hydrolase"/>
    <property type="match status" value="1"/>
</dbReference>
<dbReference type="Gene3D" id="3.90.79.10">
    <property type="entry name" value="Nucleoside Triphosphate Pyrophosphohydrolase"/>
    <property type="match status" value="1"/>
</dbReference>
<comment type="caution">
    <text evidence="6">The sequence shown here is derived from an EMBL/GenBank/DDBJ whole genome shotgun (WGS) entry which is preliminary data.</text>
</comment>
<dbReference type="EMBL" id="BAABBV010000001">
    <property type="protein sequence ID" value="GAA4162531.1"/>
    <property type="molecule type" value="Genomic_DNA"/>
</dbReference>
<dbReference type="InterPro" id="IPR020084">
    <property type="entry name" value="NUDIX_hydrolase_CS"/>
</dbReference>
<comment type="cofactor">
    <cofactor evidence="1">
        <name>Mg(2+)</name>
        <dbReference type="ChEBI" id="CHEBI:18420"/>
    </cofactor>
</comment>
<comment type="similarity">
    <text evidence="2 4">Belongs to the Nudix hydrolase family.</text>
</comment>
<protein>
    <recommendedName>
        <fullName evidence="5">Nudix hydrolase domain-containing protein</fullName>
    </recommendedName>
</protein>
<keyword evidence="7" id="KW-1185">Reference proteome</keyword>
<keyword evidence="3 4" id="KW-0378">Hydrolase</keyword>
<evidence type="ECO:0000313" key="6">
    <source>
        <dbReference type="EMBL" id="GAA4162531.1"/>
    </source>
</evidence>
<dbReference type="PANTHER" id="PTHR43046">
    <property type="entry name" value="GDP-MANNOSE MANNOSYL HYDROLASE"/>
    <property type="match status" value="1"/>
</dbReference>
<reference evidence="6" key="1">
    <citation type="journal article" date="2014" name="Int. J. Syst. Evol. Microbiol.">
        <title>Complete genome of a new Firmicutes species belonging to the dominant human colonic microbiota ('Ruminococcus bicirculans') reveals two chromosomes and a selective capacity to utilize plant glucans.</title>
        <authorList>
            <consortium name="NISC Comparative Sequencing Program"/>
            <person name="Wegmann U."/>
            <person name="Louis P."/>
            <person name="Goesmann A."/>
            <person name="Henrissat B."/>
            <person name="Duncan S.H."/>
            <person name="Flint H.J."/>
        </authorList>
    </citation>
    <scope>NUCLEOTIDE SEQUENCE</scope>
    <source>
        <strain evidence="6">JCM 17590</strain>
    </source>
</reference>
<evidence type="ECO:0000256" key="2">
    <source>
        <dbReference type="ARBA" id="ARBA00005582"/>
    </source>
</evidence>
<gene>
    <name evidence="6" type="ORF">GCM10022286_21560</name>
</gene>
<name>A0ABP7ZL69_9MICO</name>
<dbReference type="RefSeq" id="WP_344791784.1">
    <property type="nucleotide sequence ID" value="NZ_BAABBV010000001.1"/>
</dbReference>
<sequence length="140" mass="15208">MALRVAAYCIIVDDGKLLLSHWNENGSSGWTLPGGGLDPYEDPRDAAVREVFEETGYRAELGELLGIDSHIVPAEHRFHGATEPLQALRIIYRARVVGGELTNELDGSTDEAAWFDLDEIGALKRVGLVEVGLKLAGIPL</sequence>
<dbReference type="Pfam" id="PF00293">
    <property type="entry name" value="NUDIX"/>
    <property type="match status" value="1"/>
</dbReference>